<dbReference type="AlphaFoldDB" id="A0A545UKB6"/>
<organism evidence="1 2">
    <name type="scientific">Cordyceps javanica</name>
    <dbReference type="NCBI Taxonomy" id="43265"/>
    <lineage>
        <taxon>Eukaryota</taxon>
        <taxon>Fungi</taxon>
        <taxon>Dikarya</taxon>
        <taxon>Ascomycota</taxon>
        <taxon>Pezizomycotina</taxon>
        <taxon>Sordariomycetes</taxon>
        <taxon>Hypocreomycetidae</taxon>
        <taxon>Hypocreales</taxon>
        <taxon>Cordycipitaceae</taxon>
        <taxon>Cordyceps</taxon>
    </lineage>
</organism>
<sequence length="142" mass="16344">MLPMVALRSICSRETSDQAIPLFLSSPLRYMFSFTSSSLNSQISAYFVIHCVVETNFFASISRFRFLDMGTFKDHMDLPKNRSRELPLKQQSFWVFVLICKYPPPSASDMQNRQPCASVKEVLQPMTELDLVSYLARCCRIP</sequence>
<dbReference type="EMBL" id="SPUK01000072">
    <property type="protein sequence ID" value="TQV89907.1"/>
    <property type="molecule type" value="Genomic_DNA"/>
</dbReference>
<protein>
    <submittedName>
        <fullName evidence="1">Uncharacterized protein</fullName>
    </submittedName>
</protein>
<comment type="caution">
    <text evidence="1">The sequence shown here is derived from an EMBL/GenBank/DDBJ whole genome shotgun (WGS) entry which is preliminary data.</text>
</comment>
<reference evidence="1 2" key="1">
    <citation type="journal article" date="2019" name="Appl. Microbiol. Biotechnol.">
        <title>Genome sequence of Isaria javanica and comparative genome analysis insights into family S53 peptidase evolution in fungal entomopathogens.</title>
        <authorList>
            <person name="Lin R."/>
            <person name="Zhang X."/>
            <person name="Xin B."/>
            <person name="Zou M."/>
            <person name="Gao Y."/>
            <person name="Qin F."/>
            <person name="Hu Q."/>
            <person name="Xie B."/>
            <person name="Cheng X."/>
        </authorList>
    </citation>
    <scope>NUCLEOTIDE SEQUENCE [LARGE SCALE GENOMIC DNA]</scope>
    <source>
        <strain evidence="1 2">IJ1G</strain>
    </source>
</reference>
<evidence type="ECO:0000313" key="2">
    <source>
        <dbReference type="Proteomes" id="UP000315783"/>
    </source>
</evidence>
<accession>A0A545UKB6</accession>
<gene>
    <name evidence="1" type="ORF">IF1G_11428</name>
</gene>
<evidence type="ECO:0000313" key="1">
    <source>
        <dbReference type="EMBL" id="TQV89907.1"/>
    </source>
</evidence>
<proteinExistence type="predicted"/>
<name>A0A545UKB6_9HYPO</name>
<dbReference type="Proteomes" id="UP000315783">
    <property type="component" value="Unassembled WGS sequence"/>
</dbReference>
<keyword evidence="2" id="KW-1185">Reference proteome</keyword>